<dbReference type="SMART" id="SM00906">
    <property type="entry name" value="Fungal_trans"/>
    <property type="match status" value="1"/>
</dbReference>
<keyword evidence="9" id="KW-0805">Transcription regulation</keyword>
<dbReference type="InterPro" id="IPR050815">
    <property type="entry name" value="TF_fung"/>
</dbReference>
<keyword evidence="10" id="KW-0238">DNA-binding</keyword>
<dbReference type="EMBL" id="ML735701">
    <property type="protein sequence ID" value="KAE8421338.1"/>
    <property type="molecule type" value="Genomic_DNA"/>
</dbReference>
<evidence type="ECO:0000256" key="8">
    <source>
        <dbReference type="ARBA" id="ARBA00022801"/>
    </source>
</evidence>
<dbReference type="SUPFAM" id="SSF51126">
    <property type="entry name" value="Pectin lyase-like"/>
    <property type="match status" value="1"/>
</dbReference>
<comment type="subcellular location">
    <subcellularLocation>
        <location evidence="1">Nucleus</location>
    </subcellularLocation>
    <subcellularLocation>
        <location evidence="2">Secreted</location>
    </subcellularLocation>
</comment>
<dbReference type="Gene3D" id="4.10.240.10">
    <property type="entry name" value="Zn(2)-C6 fungal-type DNA-binding domain"/>
    <property type="match status" value="1"/>
</dbReference>
<name>A0ABQ6WXK7_9EURO</name>
<sequence length="1296" mass="144445">MAFRAILATLFLLQWATASPALNSSIKTYNFPEGLNRAHSYVINVKQSPGGLHTVESYNAIVSEANTTSGKGIEHNTSFAVFDFEGPIDLSVTYNNGPVKSAVIRPYSYGIKPTVKGNTVSFTLDRPRNVVVQVNDDVFDTLQLFTNALETDIPSQRDPNVVYFGPGIDNGPSSKNGTLVVPSGKIVYLAPGAVVTSRLAFQNATSGSIQGRGVINPSSSGGILIEWSRNILVKDILILGAKGFSVTTGTSKNITMSGIRSMSSTGNGDGIDFFCSEDVLIDGVFLRNSDDNIALYQHRWNYYGDSKNITVQNSSLWADWAHPINIGTHGNTDNPETMDGVTIRNIDILDHREPQLWYQGCIAINPGDSNLIQNIHIEDVRVEDFRLGQLLNFRVMYNSKYNTSPGRGIRNVYVKDLVYNGSHANPSLFLGYDKDRKISNVTFVDLRIKDKFIDDNMAKPSWYYTADFVPILVRRFFPTHRDLSWAESLYYSSLINYIGNGRSAQDQRPQQPQQDQDASKPEDDIPACQSCRKKKARCSREQPCSQCVRFDVACVYDDRRLKPGLRAGAVDQLYRRIDTLENMFLGQSVLWKQVWEALHPNSAFPGAADEDGHNEEFPGRQFAHAREAMKKSMLQLAATKDMTASSIEGEHNDDGDFRSPKRRKIDVVSTTQQPVRNGTGFDILNSDIVNDLVEFYFANIHHWIPILHVRRFREQIQSYKGRQKAIYILHAIVALCSRFSDDSRLGNDAEKAELAERSRQNVILSSMESFSVENLQALVIIAFDTLLMSVLIGRGRGPSSWSIVGGMARTVEQLQLSVEEEHLSNHSQSGETLIRRMAFLKPSTSWREAEERRRVFWTVFLMDRFCSVSTGWNISLTSADVKRRLPCEGALWEQETEVRPPYFGISDAKAASPHRPLLTENRMTADPKEQDCIGGFAYCIEATESLALVTNFFLHHALDIRDVDKAQLWLMRFKELDLRMVQWKLFLPPKWRDASVLNADGIMDPNLTLAHTTHNTAVILLHQGIAYPPLHWQSCPVKLPSTSSAETCLEAASEISTIGQQFLLCSPILTNPQFSFCLFIAGRMLLTHSKYYGTPIPNSLDSLIASLFEISRRWAGPQNVHDSQKDNLASGFAKRLVSAKDNFPALSKASLDIRQTAYSEGTDDRAPSKHVEAVSTPTVLERSSILPNNTYGEQEPPLPIPDNQSDTSIGLAFTDVDPFGISLTDRDQFNPQPSHVSIWNNATSPLYTNAPISFGCASPEHPQTTPSPGQRISRYGAVEVDRAAAIGENSGHLGTQ</sequence>
<evidence type="ECO:0000256" key="12">
    <source>
        <dbReference type="ARBA" id="ARBA00023242"/>
    </source>
</evidence>
<keyword evidence="5" id="KW-0479">Metal-binding</keyword>
<evidence type="ECO:0000256" key="16">
    <source>
        <dbReference type="SAM" id="MobiDB-lite"/>
    </source>
</evidence>
<dbReference type="InterPro" id="IPR001138">
    <property type="entry name" value="Zn2Cys6_DnaBD"/>
</dbReference>
<dbReference type="PROSITE" id="PS00463">
    <property type="entry name" value="ZN2_CY6_FUNGAL_1"/>
    <property type="match status" value="1"/>
</dbReference>
<dbReference type="Pfam" id="PF00172">
    <property type="entry name" value="Zn_clus"/>
    <property type="match status" value="1"/>
</dbReference>
<evidence type="ECO:0000313" key="19">
    <source>
        <dbReference type="EMBL" id="KAE8421338.1"/>
    </source>
</evidence>
<evidence type="ECO:0000256" key="15">
    <source>
        <dbReference type="RuleBase" id="RU361169"/>
    </source>
</evidence>
<dbReference type="SMART" id="SM00066">
    <property type="entry name" value="GAL4"/>
    <property type="match status" value="1"/>
</dbReference>
<gene>
    <name evidence="19" type="ORF">BDV36DRAFT_280668</name>
</gene>
<feature type="domain" description="Zn(2)-C6 fungal-type" evidence="18">
    <location>
        <begin position="527"/>
        <end position="556"/>
    </location>
</feature>
<evidence type="ECO:0000256" key="3">
    <source>
        <dbReference type="ARBA" id="ARBA00008834"/>
    </source>
</evidence>
<organism evidence="19 20">
    <name type="scientific">Aspergillus pseudocaelatus</name>
    <dbReference type="NCBI Taxonomy" id="1825620"/>
    <lineage>
        <taxon>Eukaryota</taxon>
        <taxon>Fungi</taxon>
        <taxon>Dikarya</taxon>
        <taxon>Ascomycota</taxon>
        <taxon>Pezizomycotina</taxon>
        <taxon>Eurotiomycetes</taxon>
        <taxon>Eurotiomycetidae</taxon>
        <taxon>Eurotiales</taxon>
        <taxon>Aspergillaceae</taxon>
        <taxon>Aspergillus</taxon>
        <taxon>Aspergillus subgen. Circumdati</taxon>
    </lineage>
</organism>
<dbReference type="SMART" id="SM00710">
    <property type="entry name" value="PbH1"/>
    <property type="match status" value="6"/>
</dbReference>
<keyword evidence="14" id="KW-0961">Cell wall biogenesis/degradation</keyword>
<evidence type="ECO:0000256" key="10">
    <source>
        <dbReference type="ARBA" id="ARBA00023125"/>
    </source>
</evidence>
<protein>
    <recommendedName>
        <fullName evidence="18">Zn(2)-C6 fungal-type domain-containing protein</fullName>
    </recommendedName>
</protein>
<dbReference type="PANTHER" id="PTHR47338:SF23">
    <property type="entry name" value="ZN(II)2CYS6 TRANSCRIPTION FACTOR (EUROFUNG)"/>
    <property type="match status" value="1"/>
</dbReference>
<evidence type="ECO:0000313" key="20">
    <source>
        <dbReference type="Proteomes" id="UP000325395"/>
    </source>
</evidence>
<dbReference type="SUPFAM" id="SSF57701">
    <property type="entry name" value="Zn2/Cys6 DNA-binding domain"/>
    <property type="match status" value="1"/>
</dbReference>
<evidence type="ECO:0000256" key="1">
    <source>
        <dbReference type="ARBA" id="ARBA00004123"/>
    </source>
</evidence>
<dbReference type="CDD" id="cd00067">
    <property type="entry name" value="GAL4"/>
    <property type="match status" value="1"/>
</dbReference>
<keyword evidence="11" id="KW-0804">Transcription</keyword>
<keyword evidence="6 17" id="KW-0732">Signal</keyword>
<feature type="signal peptide" evidence="17">
    <location>
        <begin position="1"/>
        <end position="18"/>
    </location>
</feature>
<evidence type="ECO:0000256" key="6">
    <source>
        <dbReference type="ARBA" id="ARBA00022729"/>
    </source>
</evidence>
<dbReference type="InterPro" id="IPR036864">
    <property type="entry name" value="Zn2-C6_fun-type_DNA-bd_sf"/>
</dbReference>
<evidence type="ECO:0000256" key="14">
    <source>
        <dbReference type="ARBA" id="ARBA00023316"/>
    </source>
</evidence>
<dbReference type="PROSITE" id="PS50048">
    <property type="entry name" value="ZN2_CY6_FUNGAL_2"/>
    <property type="match status" value="1"/>
</dbReference>
<dbReference type="InterPro" id="IPR011050">
    <property type="entry name" value="Pectin_lyase_fold/virulence"/>
</dbReference>
<evidence type="ECO:0000259" key="18">
    <source>
        <dbReference type="PROSITE" id="PS50048"/>
    </source>
</evidence>
<comment type="similarity">
    <text evidence="3 15">Belongs to the glycosyl hydrolase 28 family.</text>
</comment>
<reference evidence="19 20" key="1">
    <citation type="submission" date="2019-04" db="EMBL/GenBank/DDBJ databases">
        <authorList>
            <consortium name="DOE Joint Genome Institute"/>
            <person name="Mondo S."/>
            <person name="Kjaerbolling I."/>
            <person name="Vesth T."/>
            <person name="Frisvad J.C."/>
            <person name="Nybo J.L."/>
            <person name="Theobald S."/>
            <person name="Kildgaard S."/>
            <person name="Isbrandt T."/>
            <person name="Kuo A."/>
            <person name="Sato A."/>
            <person name="Lyhne E.K."/>
            <person name="Kogle M.E."/>
            <person name="Wiebenga A."/>
            <person name="Kun R.S."/>
            <person name="Lubbers R.J."/>
            <person name="Makela M.R."/>
            <person name="Barry K."/>
            <person name="Chovatia M."/>
            <person name="Clum A."/>
            <person name="Daum C."/>
            <person name="Haridas S."/>
            <person name="He G."/>
            <person name="LaButti K."/>
            <person name="Lipzen A."/>
            <person name="Riley R."/>
            <person name="Salamov A."/>
            <person name="Simmons B.A."/>
            <person name="Magnuson J.K."/>
            <person name="Henrissat B."/>
            <person name="Mortensen U.H."/>
            <person name="Larsen T.O."/>
            <person name="Devries R.P."/>
            <person name="Grigoriev I.V."/>
            <person name="Machida M."/>
            <person name="Baker S.E."/>
            <person name="Andersen M.R."/>
            <person name="Cantor M.N."/>
            <person name="Hua S.X."/>
        </authorList>
    </citation>
    <scope>NUCLEOTIDE SEQUENCE [LARGE SCALE GENOMIC DNA]</scope>
    <source>
        <strain evidence="19 20">CBS 117616</strain>
    </source>
</reference>
<dbReference type="InterPro" id="IPR007219">
    <property type="entry name" value="XnlR_reg_dom"/>
</dbReference>
<dbReference type="InterPro" id="IPR000743">
    <property type="entry name" value="Glyco_hydro_28"/>
</dbReference>
<feature type="region of interest" description="Disordered" evidence="16">
    <location>
        <begin position="502"/>
        <end position="525"/>
    </location>
</feature>
<dbReference type="InterPro" id="IPR006626">
    <property type="entry name" value="PbH1"/>
</dbReference>
<dbReference type="PANTHER" id="PTHR47338">
    <property type="entry name" value="ZN(II)2CYS6 TRANSCRIPTION FACTOR (EUROFUNG)-RELATED"/>
    <property type="match status" value="1"/>
</dbReference>
<evidence type="ECO:0000256" key="17">
    <source>
        <dbReference type="SAM" id="SignalP"/>
    </source>
</evidence>
<evidence type="ECO:0000256" key="5">
    <source>
        <dbReference type="ARBA" id="ARBA00022723"/>
    </source>
</evidence>
<dbReference type="Pfam" id="PF00295">
    <property type="entry name" value="Glyco_hydro_28"/>
    <property type="match status" value="1"/>
</dbReference>
<keyword evidence="7" id="KW-0677">Repeat</keyword>
<evidence type="ECO:0000256" key="9">
    <source>
        <dbReference type="ARBA" id="ARBA00023015"/>
    </source>
</evidence>
<dbReference type="InterPro" id="IPR012334">
    <property type="entry name" value="Pectin_lyas_fold"/>
</dbReference>
<feature type="compositionally biased region" description="Low complexity" evidence="16">
    <location>
        <begin position="502"/>
        <end position="516"/>
    </location>
</feature>
<dbReference type="CDD" id="cd12148">
    <property type="entry name" value="fungal_TF_MHR"/>
    <property type="match status" value="1"/>
</dbReference>
<keyword evidence="20" id="KW-1185">Reference proteome</keyword>
<keyword evidence="13 15" id="KW-0326">Glycosidase</keyword>
<keyword evidence="8 15" id="KW-0378">Hydrolase</keyword>
<dbReference type="Gene3D" id="2.160.20.10">
    <property type="entry name" value="Single-stranded right-handed beta-helix, Pectin lyase-like"/>
    <property type="match status" value="1"/>
</dbReference>
<evidence type="ECO:0000256" key="2">
    <source>
        <dbReference type="ARBA" id="ARBA00004613"/>
    </source>
</evidence>
<accession>A0ABQ6WXK7</accession>
<dbReference type="Pfam" id="PF04082">
    <property type="entry name" value="Fungal_trans"/>
    <property type="match status" value="1"/>
</dbReference>
<evidence type="ECO:0000256" key="11">
    <source>
        <dbReference type="ARBA" id="ARBA00023163"/>
    </source>
</evidence>
<keyword evidence="4" id="KW-0964">Secreted</keyword>
<evidence type="ECO:0000256" key="4">
    <source>
        <dbReference type="ARBA" id="ARBA00022525"/>
    </source>
</evidence>
<keyword evidence="12" id="KW-0539">Nucleus</keyword>
<feature type="chain" id="PRO_5047205106" description="Zn(2)-C6 fungal-type domain-containing protein" evidence="17">
    <location>
        <begin position="19"/>
        <end position="1296"/>
    </location>
</feature>
<proteinExistence type="inferred from homology"/>
<evidence type="ECO:0000256" key="7">
    <source>
        <dbReference type="ARBA" id="ARBA00022737"/>
    </source>
</evidence>
<evidence type="ECO:0000256" key="13">
    <source>
        <dbReference type="ARBA" id="ARBA00023295"/>
    </source>
</evidence>
<dbReference type="Proteomes" id="UP000325395">
    <property type="component" value="Unassembled WGS sequence"/>
</dbReference>